<name>C0GEJ5_DETAL</name>
<dbReference type="CDD" id="cd01283">
    <property type="entry name" value="cytidine_deaminase"/>
    <property type="match status" value="1"/>
</dbReference>
<evidence type="ECO:0000256" key="11">
    <source>
        <dbReference type="ARBA" id="ARBA00049558"/>
    </source>
</evidence>
<evidence type="ECO:0000256" key="3">
    <source>
        <dbReference type="ARBA" id="ARBA00006576"/>
    </source>
</evidence>
<sequence length="129" mass="14016">MDAINRLLVAAREARENAYAPYSRFSVGAALLTADGEIFTGCNVENLSFGLTLCAERVAAFSAVAAGKREFTGLALITDTPQPVTPCGSCRQVLYEFSPDLWIISANLEGKQQMYRLQDLLPDAFSADF</sequence>
<organism evidence="16 17">
    <name type="scientific">Dethiobacter alkaliphilus AHT 1</name>
    <dbReference type="NCBI Taxonomy" id="555088"/>
    <lineage>
        <taxon>Bacteria</taxon>
        <taxon>Bacillati</taxon>
        <taxon>Bacillota</taxon>
        <taxon>Dethiobacteria</taxon>
        <taxon>Dethiobacterales</taxon>
        <taxon>Dethiobacteraceae</taxon>
        <taxon>Dethiobacter</taxon>
    </lineage>
</organism>
<evidence type="ECO:0000256" key="1">
    <source>
        <dbReference type="ARBA" id="ARBA00001947"/>
    </source>
</evidence>
<comment type="caution">
    <text evidence="16">The sequence shown here is derived from an EMBL/GenBank/DDBJ whole genome shotgun (WGS) entry which is preliminary data.</text>
</comment>
<gene>
    <name evidence="16" type="ORF">DealDRAFT_0904</name>
</gene>
<dbReference type="GO" id="GO:0055086">
    <property type="term" value="P:nucleobase-containing small molecule metabolic process"/>
    <property type="evidence" value="ECO:0007669"/>
    <property type="project" value="UniProtKB-ARBA"/>
</dbReference>
<dbReference type="PROSITE" id="PS51747">
    <property type="entry name" value="CYT_DCMP_DEAMINASES_2"/>
    <property type="match status" value="1"/>
</dbReference>
<protein>
    <recommendedName>
        <fullName evidence="5 14">Cytidine deaminase</fullName>
        <ecNumber evidence="4 14">3.5.4.5</ecNumber>
    </recommendedName>
    <alternativeName>
        <fullName evidence="9 14">Cytidine aminohydrolase</fullName>
    </alternativeName>
</protein>
<dbReference type="InterPro" id="IPR002125">
    <property type="entry name" value="CMP_dCMP_dom"/>
</dbReference>
<dbReference type="Proteomes" id="UP000006443">
    <property type="component" value="Unassembled WGS sequence"/>
</dbReference>
<dbReference type="PANTHER" id="PTHR11644:SF2">
    <property type="entry name" value="CYTIDINE DEAMINASE"/>
    <property type="match status" value="1"/>
</dbReference>
<keyword evidence="6 13" id="KW-0479">Metal-binding</keyword>
<proteinExistence type="inferred from homology"/>
<dbReference type="Gene3D" id="3.40.140.10">
    <property type="entry name" value="Cytidine Deaminase, domain 2"/>
    <property type="match status" value="1"/>
</dbReference>
<keyword evidence="17" id="KW-1185">Reference proteome</keyword>
<keyword evidence="7 14" id="KW-0378">Hydrolase</keyword>
<accession>C0GEJ5</accession>
<dbReference type="AlphaFoldDB" id="C0GEJ5"/>
<keyword evidence="8 13" id="KW-0862">Zinc</keyword>
<feature type="binding site" evidence="13">
    <location>
        <position position="90"/>
    </location>
    <ligand>
        <name>Zn(2+)</name>
        <dbReference type="ChEBI" id="CHEBI:29105"/>
        <note>catalytic</note>
    </ligand>
</feature>
<dbReference type="NCBIfam" id="TIGR01354">
    <property type="entry name" value="cyt_deam_tetra"/>
    <property type="match status" value="1"/>
</dbReference>
<dbReference type="RefSeq" id="WP_008515282.1">
    <property type="nucleotide sequence ID" value="NZ_ACJM01000004.1"/>
</dbReference>
<dbReference type="Pfam" id="PF00383">
    <property type="entry name" value="dCMP_cyt_deam_1"/>
    <property type="match status" value="1"/>
</dbReference>
<evidence type="ECO:0000256" key="4">
    <source>
        <dbReference type="ARBA" id="ARBA00012783"/>
    </source>
</evidence>
<dbReference type="STRING" id="555088.DealDRAFT_0904"/>
<comment type="function">
    <text evidence="2 14">This enzyme scavenges exogenous and endogenous cytidine and 2'-deoxycytidine for UMP synthesis.</text>
</comment>
<dbReference type="GO" id="GO:0005829">
    <property type="term" value="C:cytosol"/>
    <property type="evidence" value="ECO:0007669"/>
    <property type="project" value="TreeGrafter"/>
</dbReference>
<dbReference type="GO" id="GO:0072527">
    <property type="term" value="P:pyrimidine-containing compound metabolic process"/>
    <property type="evidence" value="ECO:0007669"/>
    <property type="project" value="UniProtKB-ARBA"/>
</dbReference>
<feature type="binding site" evidence="13">
    <location>
        <position position="87"/>
    </location>
    <ligand>
        <name>Zn(2+)</name>
        <dbReference type="ChEBI" id="CHEBI:29105"/>
        <note>catalytic</note>
    </ligand>
</feature>
<evidence type="ECO:0000259" key="15">
    <source>
        <dbReference type="PROSITE" id="PS51747"/>
    </source>
</evidence>
<dbReference type="EC" id="3.5.4.5" evidence="4 14"/>
<comment type="catalytic activity">
    <reaction evidence="11 14">
        <text>cytidine + H2O + H(+) = uridine + NH4(+)</text>
        <dbReference type="Rhea" id="RHEA:16069"/>
        <dbReference type="ChEBI" id="CHEBI:15377"/>
        <dbReference type="ChEBI" id="CHEBI:15378"/>
        <dbReference type="ChEBI" id="CHEBI:16704"/>
        <dbReference type="ChEBI" id="CHEBI:17562"/>
        <dbReference type="ChEBI" id="CHEBI:28938"/>
        <dbReference type="EC" id="3.5.4.5"/>
    </reaction>
</comment>
<evidence type="ECO:0000256" key="13">
    <source>
        <dbReference type="PIRSR" id="PIRSR606262-3"/>
    </source>
</evidence>
<feature type="binding site" evidence="13">
    <location>
        <position position="54"/>
    </location>
    <ligand>
        <name>Zn(2+)</name>
        <dbReference type="ChEBI" id="CHEBI:29105"/>
        <note>catalytic</note>
    </ligand>
</feature>
<dbReference type="SUPFAM" id="SSF53927">
    <property type="entry name" value="Cytidine deaminase-like"/>
    <property type="match status" value="1"/>
</dbReference>
<comment type="catalytic activity">
    <reaction evidence="10 14">
        <text>2'-deoxycytidine + H2O + H(+) = 2'-deoxyuridine + NH4(+)</text>
        <dbReference type="Rhea" id="RHEA:13433"/>
        <dbReference type="ChEBI" id="CHEBI:15377"/>
        <dbReference type="ChEBI" id="CHEBI:15378"/>
        <dbReference type="ChEBI" id="CHEBI:15698"/>
        <dbReference type="ChEBI" id="CHEBI:16450"/>
        <dbReference type="ChEBI" id="CHEBI:28938"/>
        <dbReference type="EC" id="3.5.4.5"/>
    </reaction>
</comment>
<dbReference type="GO" id="GO:0008270">
    <property type="term" value="F:zinc ion binding"/>
    <property type="evidence" value="ECO:0007669"/>
    <property type="project" value="UniProtKB-UniRule"/>
</dbReference>
<dbReference type="InterPro" id="IPR006262">
    <property type="entry name" value="Cyt_deam_tetra"/>
</dbReference>
<evidence type="ECO:0000256" key="9">
    <source>
        <dbReference type="ARBA" id="ARBA00032005"/>
    </source>
</evidence>
<evidence type="ECO:0000256" key="2">
    <source>
        <dbReference type="ARBA" id="ARBA00003949"/>
    </source>
</evidence>
<evidence type="ECO:0000256" key="14">
    <source>
        <dbReference type="RuleBase" id="RU364006"/>
    </source>
</evidence>
<dbReference type="InterPro" id="IPR016193">
    <property type="entry name" value="Cytidine_deaminase-like"/>
</dbReference>
<dbReference type="OrthoDB" id="9795347at2"/>
<comment type="cofactor">
    <cofactor evidence="1 13 14">
        <name>Zn(2+)</name>
        <dbReference type="ChEBI" id="CHEBI:29105"/>
    </cofactor>
</comment>
<dbReference type="eggNOG" id="COG0295">
    <property type="taxonomic scope" value="Bacteria"/>
</dbReference>
<evidence type="ECO:0000256" key="10">
    <source>
        <dbReference type="ARBA" id="ARBA00049252"/>
    </source>
</evidence>
<evidence type="ECO:0000256" key="12">
    <source>
        <dbReference type="PIRSR" id="PIRSR606262-1"/>
    </source>
</evidence>
<reference evidence="16 17" key="1">
    <citation type="submission" date="2009-02" db="EMBL/GenBank/DDBJ databases">
        <title>Sequencing of the draft genome and assembly of Dethiobacter alkaliphilus AHT 1.</title>
        <authorList>
            <consortium name="US DOE Joint Genome Institute (JGI-PGF)"/>
            <person name="Lucas S."/>
            <person name="Copeland A."/>
            <person name="Lapidus A."/>
            <person name="Glavina del Rio T."/>
            <person name="Dalin E."/>
            <person name="Tice H."/>
            <person name="Bruce D."/>
            <person name="Goodwin L."/>
            <person name="Pitluck S."/>
            <person name="Larimer F."/>
            <person name="Land M.L."/>
            <person name="Hauser L."/>
            <person name="Muyzer G."/>
        </authorList>
    </citation>
    <scope>NUCLEOTIDE SEQUENCE [LARGE SCALE GENOMIC DNA]</scope>
    <source>
        <strain evidence="16 17">AHT 1</strain>
    </source>
</reference>
<dbReference type="PANTHER" id="PTHR11644">
    <property type="entry name" value="CYTIDINE DEAMINASE"/>
    <property type="match status" value="1"/>
</dbReference>
<feature type="domain" description="CMP/dCMP-type deaminase" evidence="15">
    <location>
        <begin position="2"/>
        <end position="128"/>
    </location>
</feature>
<dbReference type="NCBIfam" id="NF004064">
    <property type="entry name" value="PRK05578.1"/>
    <property type="match status" value="1"/>
</dbReference>
<evidence type="ECO:0000256" key="6">
    <source>
        <dbReference type="ARBA" id="ARBA00022723"/>
    </source>
</evidence>
<comment type="similarity">
    <text evidence="3 14">Belongs to the cytidine and deoxycytidylate deaminase family.</text>
</comment>
<evidence type="ECO:0000256" key="7">
    <source>
        <dbReference type="ARBA" id="ARBA00022801"/>
    </source>
</evidence>
<dbReference type="FunFam" id="3.40.140.10:FF:000008">
    <property type="entry name" value="Cytidine deaminase"/>
    <property type="match status" value="1"/>
</dbReference>
<dbReference type="GO" id="GO:0004126">
    <property type="term" value="F:cytidine deaminase activity"/>
    <property type="evidence" value="ECO:0007669"/>
    <property type="project" value="UniProtKB-UniRule"/>
</dbReference>
<evidence type="ECO:0000256" key="5">
    <source>
        <dbReference type="ARBA" id="ARBA00018266"/>
    </source>
</evidence>
<evidence type="ECO:0000313" key="17">
    <source>
        <dbReference type="Proteomes" id="UP000006443"/>
    </source>
</evidence>
<dbReference type="InterPro" id="IPR050202">
    <property type="entry name" value="Cyt/Deoxycyt_deaminase"/>
</dbReference>
<dbReference type="EMBL" id="ACJM01000004">
    <property type="protein sequence ID" value="EEG78027.1"/>
    <property type="molecule type" value="Genomic_DNA"/>
</dbReference>
<evidence type="ECO:0000313" key="16">
    <source>
        <dbReference type="EMBL" id="EEG78027.1"/>
    </source>
</evidence>
<feature type="active site" description="Proton donor" evidence="12">
    <location>
        <position position="56"/>
    </location>
</feature>
<evidence type="ECO:0000256" key="8">
    <source>
        <dbReference type="ARBA" id="ARBA00022833"/>
    </source>
</evidence>